<sequence length="215" mass="24093">MEKQTPRSRRLVLVPCPYQGHINPMLQLGTVLHSRGFSMTIAHTIFNSPNPQNHPNCRFLPLQDGLSQYLMCSRCRHQSEASEHHLKAVDSLSNELVPELNPLRFKDLLFTLTSSHEKFSVIVGKIYGNTASSAIIWNTTNRLEQSALEQIQQQSTNLRYSHLCEQLGKHSILEREGSNQNRSASKPSCGLGTSQQQASLLVGNSTRLGAWFGLE</sequence>
<name>A0AA87Z9V9_FICCA</name>
<proteinExistence type="inferred from homology"/>
<gene>
    <name evidence="2" type="ORF">TIFTF001_000362</name>
</gene>
<dbReference type="AlphaFoldDB" id="A0AA87Z9V9"/>
<protein>
    <recommendedName>
        <fullName evidence="4">UDP-glycosyltransferase</fullName>
    </recommendedName>
</protein>
<dbReference type="Proteomes" id="UP001187192">
    <property type="component" value="Unassembled WGS sequence"/>
</dbReference>
<evidence type="ECO:0000313" key="2">
    <source>
        <dbReference type="EMBL" id="GMN23971.1"/>
    </source>
</evidence>
<dbReference type="SUPFAM" id="SSF53756">
    <property type="entry name" value="UDP-Glycosyltransferase/glycogen phosphorylase"/>
    <property type="match status" value="1"/>
</dbReference>
<evidence type="ECO:0000256" key="1">
    <source>
        <dbReference type="ARBA" id="ARBA00009995"/>
    </source>
</evidence>
<dbReference type="PANTHER" id="PTHR11926:SF1489">
    <property type="entry name" value="HEXOSYLTRANSFERASE-RELATED"/>
    <property type="match status" value="1"/>
</dbReference>
<dbReference type="GO" id="GO:0080043">
    <property type="term" value="F:quercetin 3-O-glucosyltransferase activity"/>
    <property type="evidence" value="ECO:0007669"/>
    <property type="project" value="TreeGrafter"/>
</dbReference>
<comment type="caution">
    <text evidence="2">The sequence shown here is derived from an EMBL/GenBank/DDBJ whole genome shotgun (WGS) entry which is preliminary data.</text>
</comment>
<reference evidence="2" key="1">
    <citation type="submission" date="2023-07" db="EMBL/GenBank/DDBJ databases">
        <title>draft genome sequence of fig (Ficus carica).</title>
        <authorList>
            <person name="Takahashi T."/>
            <person name="Nishimura K."/>
        </authorList>
    </citation>
    <scope>NUCLEOTIDE SEQUENCE</scope>
</reference>
<dbReference type="EMBL" id="BTGU01000001">
    <property type="protein sequence ID" value="GMN23971.1"/>
    <property type="molecule type" value="Genomic_DNA"/>
</dbReference>
<comment type="similarity">
    <text evidence="1">Belongs to the UDP-glycosyltransferase family.</text>
</comment>
<organism evidence="2 3">
    <name type="scientific">Ficus carica</name>
    <name type="common">Common fig</name>
    <dbReference type="NCBI Taxonomy" id="3494"/>
    <lineage>
        <taxon>Eukaryota</taxon>
        <taxon>Viridiplantae</taxon>
        <taxon>Streptophyta</taxon>
        <taxon>Embryophyta</taxon>
        <taxon>Tracheophyta</taxon>
        <taxon>Spermatophyta</taxon>
        <taxon>Magnoliopsida</taxon>
        <taxon>eudicotyledons</taxon>
        <taxon>Gunneridae</taxon>
        <taxon>Pentapetalae</taxon>
        <taxon>rosids</taxon>
        <taxon>fabids</taxon>
        <taxon>Rosales</taxon>
        <taxon>Moraceae</taxon>
        <taxon>Ficeae</taxon>
        <taxon>Ficus</taxon>
    </lineage>
</organism>
<dbReference type="GO" id="GO:0080044">
    <property type="term" value="F:quercetin 7-O-glucosyltransferase activity"/>
    <property type="evidence" value="ECO:0007669"/>
    <property type="project" value="TreeGrafter"/>
</dbReference>
<keyword evidence="3" id="KW-1185">Reference proteome</keyword>
<evidence type="ECO:0000313" key="3">
    <source>
        <dbReference type="Proteomes" id="UP001187192"/>
    </source>
</evidence>
<dbReference type="Gene3D" id="3.40.50.2000">
    <property type="entry name" value="Glycogen Phosphorylase B"/>
    <property type="match status" value="2"/>
</dbReference>
<dbReference type="PANTHER" id="PTHR11926">
    <property type="entry name" value="GLUCOSYL/GLUCURONOSYL TRANSFERASES"/>
    <property type="match status" value="1"/>
</dbReference>
<evidence type="ECO:0008006" key="4">
    <source>
        <dbReference type="Google" id="ProtNLM"/>
    </source>
</evidence>
<accession>A0AA87Z9V9</accession>